<dbReference type="Proteomes" id="UP001596395">
    <property type="component" value="Unassembled WGS sequence"/>
</dbReference>
<reference evidence="2 3" key="1">
    <citation type="journal article" date="2019" name="Int. J. Syst. Evol. Microbiol.">
        <title>The Global Catalogue of Microorganisms (GCM) 10K type strain sequencing project: providing services to taxonomists for standard genome sequencing and annotation.</title>
        <authorList>
            <consortium name="The Broad Institute Genomics Platform"/>
            <consortium name="The Broad Institute Genome Sequencing Center for Infectious Disease"/>
            <person name="Wu L."/>
            <person name="Ma J."/>
        </authorList>
    </citation>
    <scope>NUCLEOTIDE SEQUENCE [LARGE SCALE GENOMIC DNA]</scope>
    <source>
        <strain evidence="2 3">GX26</strain>
    </source>
</reference>
<organism evidence="2 3">
    <name type="scientific">Halorubellus litoreus</name>
    <dbReference type="NCBI Taxonomy" id="755308"/>
    <lineage>
        <taxon>Archaea</taxon>
        <taxon>Methanobacteriati</taxon>
        <taxon>Methanobacteriota</taxon>
        <taxon>Stenosarchaea group</taxon>
        <taxon>Halobacteria</taxon>
        <taxon>Halobacteriales</taxon>
        <taxon>Halorubellaceae</taxon>
        <taxon>Halorubellus</taxon>
    </lineage>
</organism>
<keyword evidence="1" id="KW-1133">Transmembrane helix</keyword>
<accession>A0ABD5VAK7</accession>
<keyword evidence="1" id="KW-0472">Membrane</keyword>
<evidence type="ECO:0000313" key="3">
    <source>
        <dbReference type="Proteomes" id="UP001596395"/>
    </source>
</evidence>
<comment type="caution">
    <text evidence="2">The sequence shown here is derived from an EMBL/GenBank/DDBJ whole genome shotgun (WGS) entry which is preliminary data.</text>
</comment>
<dbReference type="AlphaFoldDB" id="A0ABD5VAK7"/>
<feature type="transmembrane region" description="Helical" evidence="1">
    <location>
        <begin position="95"/>
        <end position="117"/>
    </location>
</feature>
<gene>
    <name evidence="2" type="ORF">ACFQGB_05780</name>
</gene>
<dbReference type="EMBL" id="JBHSXN010000001">
    <property type="protein sequence ID" value="MFC6952365.1"/>
    <property type="molecule type" value="Genomic_DNA"/>
</dbReference>
<keyword evidence="1" id="KW-0812">Transmembrane</keyword>
<name>A0ABD5VAK7_9EURY</name>
<sequence>MTVRVLAGGVNVRALVANRLVVVGLVAVVMVGMAYFGGLWRPLAVGLGAGVGLIGAIVAERIPEAAEVLDDVPPPLFALVGVAFAWGGAEYAPALAISAFAGIASGYVVATAAFVAADA</sequence>
<feature type="transmembrane region" description="Helical" evidence="1">
    <location>
        <begin position="20"/>
        <end position="37"/>
    </location>
</feature>
<evidence type="ECO:0000313" key="2">
    <source>
        <dbReference type="EMBL" id="MFC6952365.1"/>
    </source>
</evidence>
<proteinExistence type="predicted"/>
<keyword evidence="3" id="KW-1185">Reference proteome</keyword>
<evidence type="ECO:0000256" key="1">
    <source>
        <dbReference type="SAM" id="Phobius"/>
    </source>
</evidence>
<protein>
    <submittedName>
        <fullName evidence="2">Uncharacterized protein</fullName>
    </submittedName>
</protein>